<evidence type="ECO:0000256" key="6">
    <source>
        <dbReference type="NCBIfam" id="TIGR03319"/>
    </source>
</evidence>
<dbReference type="EMBL" id="JACBZO010000001">
    <property type="protein sequence ID" value="NYI41794.1"/>
    <property type="molecule type" value="Genomic_DNA"/>
</dbReference>
<dbReference type="Pfam" id="PF00013">
    <property type="entry name" value="KH_1"/>
    <property type="match status" value="1"/>
</dbReference>
<sequence>MSTIVTIATLVLLLASLLVVNRARKEANEERSSARAEARQIRDEARDVISEAQQREERVALRERQLAEDQRNVQTYSRGLEERVAVLARDEKKLVSRRDELEAAHEAAIASLAGLTVTEAKEELTAHLRAVVEADIARDAHRHAKKAKAESEKRAREVLVEAMQREAAPTSAQASVTRIELPSEEMKGRIIGREGRNIRAFEALTGVNLIVDEGVNAVLLSSFDVERREIAVATLVALIEDGRIQPHRVESAYAKAAADAPRRAMDAALEAAEQAGVGSIPLSLLELLGALRLRTSLSQNVLAHLVECSTLAGSIALLVGADVELARRAAFLHDIGKAMTGTREGTHAQLGARAAREAGEPADVVNAIAAHHDEVPQETLEAVIVQIADAVSASRPGARRDDVDGYVERMEALEALVIAYEGVAQVFAMAAGRELRVVVEPSKVSDTGTAELARTIAEQIEKDFGFGGEIRVTVIRETRADFVAGQA</sequence>
<dbReference type="PANTHER" id="PTHR12826:SF15">
    <property type="entry name" value="RIBONUCLEASE Y"/>
    <property type="match status" value="1"/>
</dbReference>
<dbReference type="SMART" id="SM00322">
    <property type="entry name" value="KH"/>
    <property type="match status" value="1"/>
</dbReference>
<comment type="function">
    <text evidence="5">Endoribonuclease that initiates mRNA decay.</text>
</comment>
<dbReference type="Pfam" id="PF12072">
    <property type="entry name" value="RNase_Y_N"/>
    <property type="match status" value="1"/>
</dbReference>
<evidence type="ECO:0000256" key="2">
    <source>
        <dbReference type="ARBA" id="ARBA00022759"/>
    </source>
</evidence>
<keyword evidence="1 5" id="KW-0540">Nuclease</keyword>
<dbReference type="InterPro" id="IPR036612">
    <property type="entry name" value="KH_dom_type_1_sf"/>
</dbReference>
<evidence type="ECO:0000256" key="1">
    <source>
        <dbReference type="ARBA" id="ARBA00022722"/>
    </source>
</evidence>
<keyword evidence="3 5" id="KW-0378">Hydrolase</keyword>
<comment type="similarity">
    <text evidence="5">Belongs to the RNase Y family.</text>
</comment>
<dbReference type="InterPro" id="IPR004088">
    <property type="entry name" value="KH_dom_type_1"/>
</dbReference>
<dbReference type="OrthoDB" id="9803205at2"/>
<feature type="coiled-coil region" evidence="7">
    <location>
        <begin position="24"/>
        <end position="55"/>
    </location>
</feature>
<dbReference type="GO" id="GO:0004521">
    <property type="term" value="F:RNA endonuclease activity"/>
    <property type="evidence" value="ECO:0007669"/>
    <property type="project" value="UniProtKB-UniRule"/>
</dbReference>
<dbReference type="SUPFAM" id="SSF109604">
    <property type="entry name" value="HD-domain/PDEase-like"/>
    <property type="match status" value="1"/>
</dbReference>
<keyword evidence="7" id="KW-0175">Coiled coil</keyword>
<proteinExistence type="inferred from homology"/>
<evidence type="ECO:0000313" key="9">
    <source>
        <dbReference type="EMBL" id="NYI41794.1"/>
    </source>
</evidence>
<dbReference type="GO" id="GO:0016787">
    <property type="term" value="F:hydrolase activity"/>
    <property type="evidence" value="ECO:0007669"/>
    <property type="project" value="UniProtKB-KW"/>
</dbReference>
<dbReference type="InterPro" id="IPR004087">
    <property type="entry name" value="KH_dom"/>
</dbReference>
<dbReference type="RefSeq" id="WP_062075818.1">
    <property type="nucleotide sequence ID" value="NZ_BBRC01000013.1"/>
</dbReference>
<evidence type="ECO:0000313" key="10">
    <source>
        <dbReference type="Proteomes" id="UP000547973"/>
    </source>
</evidence>
<dbReference type="InterPro" id="IPR022711">
    <property type="entry name" value="RNase_Y_N"/>
</dbReference>
<dbReference type="Proteomes" id="UP000547973">
    <property type="component" value="Unassembled WGS sequence"/>
</dbReference>
<dbReference type="PANTHER" id="PTHR12826">
    <property type="entry name" value="RIBONUCLEASE Y"/>
    <property type="match status" value="1"/>
</dbReference>
<name>A0A7Y9ZAH9_9MICO</name>
<dbReference type="GO" id="GO:0005886">
    <property type="term" value="C:plasma membrane"/>
    <property type="evidence" value="ECO:0007669"/>
    <property type="project" value="UniProtKB-UniRule"/>
</dbReference>
<dbReference type="SMART" id="SM00471">
    <property type="entry name" value="HDc"/>
    <property type="match status" value="1"/>
</dbReference>
<organism evidence="9 10">
    <name type="scientific">Demequina lutea</name>
    <dbReference type="NCBI Taxonomy" id="431489"/>
    <lineage>
        <taxon>Bacteria</taxon>
        <taxon>Bacillati</taxon>
        <taxon>Actinomycetota</taxon>
        <taxon>Actinomycetes</taxon>
        <taxon>Micrococcales</taxon>
        <taxon>Demequinaceae</taxon>
        <taxon>Demequina</taxon>
    </lineage>
</organism>
<evidence type="ECO:0000256" key="5">
    <source>
        <dbReference type="HAMAP-Rule" id="MF_00335"/>
    </source>
</evidence>
<dbReference type="InterPro" id="IPR006674">
    <property type="entry name" value="HD_domain"/>
</dbReference>
<dbReference type="AlphaFoldDB" id="A0A7Y9ZAH9"/>
<dbReference type="InterPro" id="IPR006675">
    <property type="entry name" value="HDIG_dom"/>
</dbReference>
<dbReference type="Gene3D" id="1.10.3210.10">
    <property type="entry name" value="Hypothetical protein af1432"/>
    <property type="match status" value="1"/>
</dbReference>
<gene>
    <name evidence="5" type="primary">rny</name>
    <name evidence="9" type="ORF">BKA03_001913</name>
</gene>
<dbReference type="GO" id="GO:0003723">
    <property type="term" value="F:RNA binding"/>
    <property type="evidence" value="ECO:0007669"/>
    <property type="project" value="UniProtKB-UniRule"/>
</dbReference>
<dbReference type="GO" id="GO:0006402">
    <property type="term" value="P:mRNA catabolic process"/>
    <property type="evidence" value="ECO:0007669"/>
    <property type="project" value="UniProtKB-UniRule"/>
</dbReference>
<evidence type="ECO:0000259" key="8">
    <source>
        <dbReference type="PROSITE" id="PS51831"/>
    </source>
</evidence>
<dbReference type="HAMAP" id="MF_00335">
    <property type="entry name" value="RNase_Y"/>
    <property type="match status" value="1"/>
</dbReference>
<feature type="domain" description="HD" evidence="8">
    <location>
        <begin position="301"/>
        <end position="394"/>
    </location>
</feature>
<dbReference type="InterPro" id="IPR017705">
    <property type="entry name" value="Ribonuclease_Y"/>
</dbReference>
<evidence type="ECO:0000256" key="3">
    <source>
        <dbReference type="ARBA" id="ARBA00022801"/>
    </source>
</evidence>
<dbReference type="NCBIfam" id="TIGR03319">
    <property type="entry name" value="RNase_Y"/>
    <property type="match status" value="1"/>
</dbReference>
<dbReference type="SUPFAM" id="SSF54791">
    <property type="entry name" value="Eukaryotic type KH-domain (KH-domain type I)"/>
    <property type="match status" value="1"/>
</dbReference>
<evidence type="ECO:0000256" key="4">
    <source>
        <dbReference type="ARBA" id="ARBA00022884"/>
    </source>
</evidence>
<keyword evidence="10" id="KW-1185">Reference proteome</keyword>
<dbReference type="PROSITE" id="PS51831">
    <property type="entry name" value="HD"/>
    <property type="match status" value="1"/>
</dbReference>
<keyword evidence="2 5" id="KW-0255">Endonuclease</keyword>
<evidence type="ECO:0000256" key="7">
    <source>
        <dbReference type="SAM" id="Coils"/>
    </source>
</evidence>
<dbReference type="EC" id="3.1.-.-" evidence="5 6"/>
<dbReference type="NCBIfam" id="TIGR00277">
    <property type="entry name" value="HDIG"/>
    <property type="match status" value="1"/>
</dbReference>
<dbReference type="InterPro" id="IPR003607">
    <property type="entry name" value="HD/PDEase_dom"/>
</dbReference>
<dbReference type="Pfam" id="PF01966">
    <property type="entry name" value="HD"/>
    <property type="match status" value="1"/>
</dbReference>
<protein>
    <recommendedName>
        <fullName evidence="5 6">Ribonuclease Y</fullName>
        <shortName evidence="5">RNase Y</shortName>
        <ecNumber evidence="5 6">3.1.-.-</ecNumber>
    </recommendedName>
</protein>
<reference evidence="9 10" key="1">
    <citation type="submission" date="2020-07" db="EMBL/GenBank/DDBJ databases">
        <title>Sequencing the genomes of 1000 actinobacteria strains.</title>
        <authorList>
            <person name="Klenk H.-P."/>
        </authorList>
    </citation>
    <scope>NUCLEOTIDE SEQUENCE [LARGE SCALE GENOMIC DNA]</scope>
    <source>
        <strain evidence="9 10">DSM 19970</strain>
    </source>
</reference>
<dbReference type="CDD" id="cd22431">
    <property type="entry name" value="KH-I_RNaseY"/>
    <property type="match status" value="1"/>
</dbReference>
<accession>A0A7Y9ZAH9</accession>
<keyword evidence="4 5" id="KW-0694">RNA-binding</keyword>
<comment type="caution">
    <text evidence="9">The sequence shown here is derived from an EMBL/GenBank/DDBJ whole genome shotgun (WGS) entry which is preliminary data.</text>
</comment>
<dbReference type="CDD" id="cd00077">
    <property type="entry name" value="HDc"/>
    <property type="match status" value="1"/>
</dbReference>